<evidence type="ECO:0000313" key="8">
    <source>
        <dbReference type="EMBL" id="GGJ93542.1"/>
    </source>
</evidence>
<keyword evidence="4 6" id="KW-1133">Transmembrane helix</keyword>
<dbReference type="Pfam" id="PF02104">
    <property type="entry name" value="SURF1"/>
    <property type="match status" value="1"/>
</dbReference>
<dbReference type="PANTHER" id="PTHR23427:SF2">
    <property type="entry name" value="SURFEIT LOCUS PROTEIN 1"/>
    <property type="match status" value="1"/>
</dbReference>
<evidence type="ECO:0000256" key="6">
    <source>
        <dbReference type="RuleBase" id="RU363076"/>
    </source>
</evidence>
<proteinExistence type="inferred from homology"/>
<evidence type="ECO:0000313" key="9">
    <source>
        <dbReference type="Proteomes" id="UP000649739"/>
    </source>
</evidence>
<comment type="caution">
    <text evidence="8">The sequence shown here is derived from an EMBL/GenBank/DDBJ whole genome shotgun (WGS) entry which is preliminary data.</text>
</comment>
<organism evidence="8 9">
    <name type="scientific">Pilimelia anulata</name>
    <dbReference type="NCBI Taxonomy" id="53371"/>
    <lineage>
        <taxon>Bacteria</taxon>
        <taxon>Bacillati</taxon>
        <taxon>Actinomycetota</taxon>
        <taxon>Actinomycetes</taxon>
        <taxon>Micromonosporales</taxon>
        <taxon>Micromonosporaceae</taxon>
        <taxon>Pilimelia</taxon>
    </lineage>
</organism>
<evidence type="ECO:0000256" key="7">
    <source>
        <dbReference type="SAM" id="MobiDB-lite"/>
    </source>
</evidence>
<dbReference type="AlphaFoldDB" id="A0A8J3B3S0"/>
<gene>
    <name evidence="8" type="ORF">GCM10010123_24250</name>
</gene>
<feature type="transmembrane region" description="Helical" evidence="6">
    <location>
        <begin position="12"/>
        <end position="32"/>
    </location>
</feature>
<dbReference type="GO" id="GO:0005886">
    <property type="term" value="C:plasma membrane"/>
    <property type="evidence" value="ECO:0007669"/>
    <property type="project" value="UniProtKB-SubCell"/>
</dbReference>
<dbReference type="PANTHER" id="PTHR23427">
    <property type="entry name" value="SURFEIT LOCUS PROTEIN"/>
    <property type="match status" value="1"/>
</dbReference>
<protein>
    <recommendedName>
        <fullName evidence="6">SURF1-like protein</fullName>
    </recommendedName>
</protein>
<reference evidence="8" key="2">
    <citation type="submission" date="2020-09" db="EMBL/GenBank/DDBJ databases">
        <authorList>
            <person name="Sun Q."/>
            <person name="Ohkuma M."/>
        </authorList>
    </citation>
    <scope>NUCLEOTIDE SEQUENCE</scope>
    <source>
        <strain evidence="8">JCM 3090</strain>
    </source>
</reference>
<evidence type="ECO:0000256" key="4">
    <source>
        <dbReference type="ARBA" id="ARBA00022989"/>
    </source>
</evidence>
<dbReference type="InterPro" id="IPR002994">
    <property type="entry name" value="Surf1/Shy1"/>
</dbReference>
<dbReference type="CDD" id="cd06662">
    <property type="entry name" value="SURF1"/>
    <property type="match status" value="1"/>
</dbReference>
<dbReference type="PROSITE" id="PS50895">
    <property type="entry name" value="SURF1"/>
    <property type="match status" value="1"/>
</dbReference>
<evidence type="ECO:0000256" key="3">
    <source>
        <dbReference type="ARBA" id="ARBA00022692"/>
    </source>
</evidence>
<evidence type="ECO:0000256" key="2">
    <source>
        <dbReference type="ARBA" id="ARBA00007165"/>
    </source>
</evidence>
<evidence type="ECO:0000256" key="5">
    <source>
        <dbReference type="ARBA" id="ARBA00023136"/>
    </source>
</evidence>
<sequence length="278" mass="29186">MYRFLASPRWLGYAAITLAASALMVLAGWWQYDRYTQRTATNDRIAAAEAAAPVPLAGLLPDPPGPAFPASPGAGGAGVGPAPAGAARWARATASGSYDVGREILVRGRTLDGERGFEVLTPLRLPSGAAVLVDRGWVAAVAGDARTRPAVPAAPTGPVTVVGRLAPPESGAAPPDRIDGRPEVRRIAPARLAAELPYPLYGGYLLRDADSPDPATDALVPVPSPRQRTWQNAGYVVQWWLFAAMAWVGFGWLARREARAATESPAAPARRPANHPLG</sequence>
<dbReference type="RefSeq" id="WP_189170182.1">
    <property type="nucleotide sequence ID" value="NZ_BMQB01000004.1"/>
</dbReference>
<dbReference type="Proteomes" id="UP000649739">
    <property type="component" value="Unassembled WGS sequence"/>
</dbReference>
<keyword evidence="6" id="KW-1003">Cell membrane</keyword>
<feature type="region of interest" description="Disordered" evidence="7">
    <location>
        <begin position="62"/>
        <end position="82"/>
    </location>
</feature>
<keyword evidence="5 6" id="KW-0472">Membrane</keyword>
<name>A0A8J3B3S0_9ACTN</name>
<keyword evidence="9" id="KW-1185">Reference proteome</keyword>
<feature type="transmembrane region" description="Helical" evidence="6">
    <location>
        <begin position="233"/>
        <end position="254"/>
    </location>
</feature>
<comment type="subcellular location">
    <subcellularLocation>
        <location evidence="6">Cell membrane</location>
        <topology evidence="6">Multi-pass membrane protein</topology>
    </subcellularLocation>
    <subcellularLocation>
        <location evidence="1">Membrane</location>
    </subcellularLocation>
</comment>
<comment type="similarity">
    <text evidence="2 6">Belongs to the SURF1 family.</text>
</comment>
<reference evidence="8" key="1">
    <citation type="journal article" date="2014" name="Int. J. Syst. Evol. Microbiol.">
        <title>Complete genome sequence of Corynebacterium casei LMG S-19264T (=DSM 44701T), isolated from a smear-ripened cheese.</title>
        <authorList>
            <consortium name="US DOE Joint Genome Institute (JGI-PGF)"/>
            <person name="Walter F."/>
            <person name="Albersmeier A."/>
            <person name="Kalinowski J."/>
            <person name="Ruckert C."/>
        </authorList>
    </citation>
    <scope>NUCLEOTIDE SEQUENCE</scope>
    <source>
        <strain evidence="8">JCM 3090</strain>
    </source>
</reference>
<dbReference type="EMBL" id="BMQB01000004">
    <property type="protein sequence ID" value="GGJ93542.1"/>
    <property type="molecule type" value="Genomic_DNA"/>
</dbReference>
<keyword evidence="3 6" id="KW-0812">Transmembrane</keyword>
<evidence type="ECO:0000256" key="1">
    <source>
        <dbReference type="ARBA" id="ARBA00004370"/>
    </source>
</evidence>
<accession>A0A8J3B3S0</accession>
<dbReference type="InterPro" id="IPR045214">
    <property type="entry name" value="Surf1/Surf4"/>
</dbReference>